<keyword evidence="2" id="KW-0732">Signal</keyword>
<dbReference type="PROSITE" id="PS51257">
    <property type="entry name" value="PROKAR_LIPOPROTEIN"/>
    <property type="match status" value="1"/>
</dbReference>
<dbReference type="RefSeq" id="WP_223982210.1">
    <property type="nucleotide sequence ID" value="NZ_CAJZAG010000001.1"/>
</dbReference>
<evidence type="ECO:0000256" key="2">
    <source>
        <dbReference type="SAM" id="SignalP"/>
    </source>
</evidence>
<name>A0ABN7XU17_9BURK</name>
<accession>A0ABN7XU17</accession>
<feature type="signal peptide" evidence="2">
    <location>
        <begin position="1"/>
        <end position="28"/>
    </location>
</feature>
<dbReference type="InterPro" id="IPR016195">
    <property type="entry name" value="Pol/histidinol_Pase-like"/>
</dbReference>
<protein>
    <recommendedName>
        <fullName evidence="5">S-layer protein</fullName>
    </recommendedName>
</protein>
<feature type="compositionally biased region" description="Low complexity" evidence="1">
    <location>
        <begin position="31"/>
        <end position="60"/>
    </location>
</feature>
<gene>
    <name evidence="3" type="ORF">LMG32289_00830</name>
</gene>
<feature type="region of interest" description="Disordered" evidence="1">
    <location>
        <begin position="31"/>
        <end position="80"/>
    </location>
</feature>
<proteinExistence type="predicted"/>
<keyword evidence="4" id="KW-1185">Reference proteome</keyword>
<reference evidence="3 4" key="1">
    <citation type="submission" date="2021-08" db="EMBL/GenBank/DDBJ databases">
        <authorList>
            <person name="Peeters C."/>
        </authorList>
    </citation>
    <scope>NUCLEOTIDE SEQUENCE [LARGE SCALE GENOMIC DNA]</scope>
    <source>
        <strain evidence="3 4">LMG 32289</strain>
    </source>
</reference>
<sequence length="560" mass="60985">MRYSKTITALAAGLVVAFGFYGCGGDDATTTTPSAPAQPNTPTTPTNPTNPTDPVTPTKPAEVTGRWTTGDLHTHTTESDDAQNTLTTVLDQSFDKFGLDWTAITNHLRASTRDQNGTAIPGGSIPYSQAMATYEIPAVKQLQDSGRYAKKLIFSGFEWDMPTHDHVNVGIFTGAPLATATKAANEFEYFFTNRNVAQFDPVDVTAWSAKGPRAFTTHADSVKAFAWLRDNFPDTSYALINHPSRNPGLYTAANYREFNDTAPNIAFGVEGMVGNQMEPNRGGYTSAYTAANVKSRVYGGVDYVVAQVGGIWDAMLGDGRRFWNVADSDHHFKVIGANSSGYFPGEYAKTYVWLENKYTGVKAIIEGMRSGKMFSVFGDLINALDFNIANGTTKSEMGGELKVKAGETVTVTIRFKSPDRNNYEYPLDSGVNVNARPTVNHVDLIAGDVTPRAAAGTPEYSKETNDSTKVIATFTSTDWKLDADGYNTMTFTYKAAKSQYFRLRGTNLGMNVAGETLNGDPLADPQTTVTEDTARFNAINARNYNDLWFYSNPIFVTVGS</sequence>
<evidence type="ECO:0000313" key="4">
    <source>
        <dbReference type="Proteomes" id="UP000706525"/>
    </source>
</evidence>
<evidence type="ECO:0008006" key="5">
    <source>
        <dbReference type="Google" id="ProtNLM"/>
    </source>
</evidence>
<dbReference type="EMBL" id="CAJZAG010000001">
    <property type="protein sequence ID" value="CAG9164487.1"/>
    <property type="molecule type" value="Genomic_DNA"/>
</dbReference>
<dbReference type="Gene3D" id="3.20.20.140">
    <property type="entry name" value="Metal-dependent hydrolases"/>
    <property type="match status" value="1"/>
</dbReference>
<dbReference type="Proteomes" id="UP000706525">
    <property type="component" value="Unassembled WGS sequence"/>
</dbReference>
<dbReference type="SUPFAM" id="SSF89550">
    <property type="entry name" value="PHP domain-like"/>
    <property type="match status" value="1"/>
</dbReference>
<comment type="caution">
    <text evidence="3">The sequence shown here is derived from an EMBL/GenBank/DDBJ whole genome shotgun (WGS) entry which is preliminary data.</text>
</comment>
<feature type="chain" id="PRO_5045358761" description="S-layer protein" evidence="2">
    <location>
        <begin position="29"/>
        <end position="560"/>
    </location>
</feature>
<evidence type="ECO:0000313" key="3">
    <source>
        <dbReference type="EMBL" id="CAG9164487.1"/>
    </source>
</evidence>
<evidence type="ECO:0000256" key="1">
    <source>
        <dbReference type="SAM" id="MobiDB-lite"/>
    </source>
</evidence>
<organism evidence="3 4">
    <name type="scientific">Cupriavidus pampae</name>
    <dbReference type="NCBI Taxonomy" id="659251"/>
    <lineage>
        <taxon>Bacteria</taxon>
        <taxon>Pseudomonadati</taxon>
        <taxon>Pseudomonadota</taxon>
        <taxon>Betaproteobacteria</taxon>
        <taxon>Burkholderiales</taxon>
        <taxon>Burkholderiaceae</taxon>
        <taxon>Cupriavidus</taxon>
    </lineage>
</organism>